<dbReference type="AlphaFoldDB" id="A0A7J7LNY4"/>
<keyword evidence="1" id="KW-0175">Coiled coil</keyword>
<feature type="coiled-coil region" evidence="1">
    <location>
        <begin position="338"/>
        <end position="365"/>
    </location>
</feature>
<feature type="coiled-coil region" evidence="1">
    <location>
        <begin position="132"/>
        <end position="184"/>
    </location>
</feature>
<dbReference type="OrthoDB" id="10036779at2759"/>
<gene>
    <name evidence="2" type="ORF">GIB67_024477</name>
</gene>
<dbReference type="PANTHER" id="PTHR33566">
    <property type="entry name" value="EN/SPM-LIKE TRANSPOSON-RELATED"/>
    <property type="match status" value="1"/>
</dbReference>
<dbReference type="Proteomes" id="UP000541444">
    <property type="component" value="Unassembled WGS sequence"/>
</dbReference>
<keyword evidence="3" id="KW-1185">Reference proteome</keyword>
<dbReference type="EMBL" id="JACGCM010002131">
    <property type="protein sequence ID" value="KAF6144250.1"/>
    <property type="molecule type" value="Genomic_DNA"/>
</dbReference>
<reference evidence="2 3" key="1">
    <citation type="journal article" date="2020" name="IScience">
        <title>Genome Sequencing of the Endangered Kingdonia uniflora (Circaeasteraceae, Ranunculales) Reveals Potential Mechanisms of Evolutionary Specialization.</title>
        <authorList>
            <person name="Sun Y."/>
            <person name="Deng T."/>
            <person name="Zhang A."/>
            <person name="Moore M.J."/>
            <person name="Landis J.B."/>
            <person name="Lin N."/>
            <person name="Zhang H."/>
            <person name="Zhang X."/>
            <person name="Huang J."/>
            <person name="Zhang X."/>
            <person name="Sun H."/>
            <person name="Wang H."/>
        </authorList>
    </citation>
    <scope>NUCLEOTIDE SEQUENCE [LARGE SCALE GENOMIC DNA]</scope>
    <source>
        <strain evidence="2">TB1705</strain>
        <tissue evidence="2">Leaf</tissue>
    </source>
</reference>
<proteinExistence type="predicted"/>
<evidence type="ECO:0000313" key="2">
    <source>
        <dbReference type="EMBL" id="KAF6144250.1"/>
    </source>
</evidence>
<name>A0A7J7LNY4_9MAGN</name>
<sequence length="765" mass="87960">MVKTRMMVLEERIAYEMQRLKLKLFGDQFLENLTHVPVPSTYQGMLENEAAEAEEDFYYRWRLHHIVLIDEQHWVCFCILAVDKVTTKESLLDIVTQEEIELEAVLENLCISRKMRVNSRVDNATRLMKGICLGVKEERAELKRKKVKLERNLARLKSDLSKERKRLEALKASQVVEINKLQAEVKVDLVEMVAECDRLGHHLMSKGYSENEVDTIKADTYVKEDEEEETEDVAVGIVNGLDGVSPQMVYLPRCIMFSQAELQVELESARLREDEARECNQEFAKEFDRMREANKDREDLYMKVYIKKIGGKFKLADGRFESDLAWKTHEQKPIQFDLANSKSELGRLKKKLVDKDNELKGARDDLSASEVAAEQLTTTFTAKDLEFRMLQRKTEIVIKGKEELLKKIPDLEELNKEIEILRAQVVDLEANNRAESAKADKFFLENISFTDLIKRELASQKSRYKRLEDRLRRSRMIFSHSVITQALYLELLGALIAYFVEDVKRLELERDTLFDLLRYLFKDEIIDLEGTASDSFVVRIGQHMAPPWKADNWGDQLAVIAILHIYQRALDIGRSDCFHVMNPTTAYNPEIMRFGIDHIEDDVDCGWSYGNRLFSDYIGLDTMMAIMCKTLNGVKALETYDKEGQINKSTGLHMLGPSIGRHMDGRYVTRSEIQLALPCISEGALSLDGGMVRSNGVFTLGNREMVHLVIDGTWQVFMLQRSTPRNDFCRIAAKNDILLRLINTLHSLNKATRLATSTRGGSILA</sequence>
<organism evidence="2 3">
    <name type="scientific">Kingdonia uniflora</name>
    <dbReference type="NCBI Taxonomy" id="39325"/>
    <lineage>
        <taxon>Eukaryota</taxon>
        <taxon>Viridiplantae</taxon>
        <taxon>Streptophyta</taxon>
        <taxon>Embryophyta</taxon>
        <taxon>Tracheophyta</taxon>
        <taxon>Spermatophyta</taxon>
        <taxon>Magnoliopsida</taxon>
        <taxon>Ranunculales</taxon>
        <taxon>Circaeasteraceae</taxon>
        <taxon>Kingdonia</taxon>
    </lineage>
</organism>
<dbReference type="PANTHER" id="PTHR33566:SF6">
    <property type="entry name" value="PROTEIN DEFECTIVE IN MERISTEM SILENCING 3"/>
    <property type="match status" value="1"/>
</dbReference>
<evidence type="ECO:0000313" key="3">
    <source>
        <dbReference type="Proteomes" id="UP000541444"/>
    </source>
</evidence>
<accession>A0A7J7LNY4</accession>
<comment type="caution">
    <text evidence="2">The sequence shown here is derived from an EMBL/GenBank/DDBJ whole genome shotgun (WGS) entry which is preliminary data.</text>
</comment>
<protein>
    <submittedName>
        <fullName evidence="2">Uncharacterized protein</fullName>
    </submittedName>
</protein>
<evidence type="ECO:0000256" key="1">
    <source>
        <dbReference type="SAM" id="Coils"/>
    </source>
</evidence>
<feature type="coiled-coil region" evidence="1">
    <location>
        <begin position="401"/>
        <end position="470"/>
    </location>
</feature>